<dbReference type="OrthoDB" id="8452228at2"/>
<dbReference type="CDD" id="cd08054">
    <property type="entry name" value="gp6"/>
    <property type="match status" value="1"/>
</dbReference>
<proteinExistence type="predicted"/>
<reference evidence="1 2" key="1">
    <citation type="submission" date="2018-07" db="EMBL/GenBank/DDBJ databases">
        <title>Erythrobacter nanhaiensis sp. nov., a novel member of the genus Erythrobacter isolated from the South China Sea.</title>
        <authorList>
            <person name="Chen X."/>
            <person name="Liu J."/>
        </authorList>
    </citation>
    <scope>NUCLEOTIDE SEQUENCE [LARGE SCALE GENOMIC DNA]</scope>
    <source>
        <strain evidence="1 2">S-5</strain>
    </source>
</reference>
<dbReference type="Gene3D" id="1.10.3230.30">
    <property type="entry name" value="Phage gp6-like head-tail connector protein"/>
    <property type="match status" value="1"/>
</dbReference>
<protein>
    <recommendedName>
        <fullName evidence="3">Phage gp6-like head-tail connector protein</fullName>
    </recommendedName>
</protein>
<dbReference type="EMBL" id="QRBB01000002">
    <property type="protein sequence ID" value="RDS75965.1"/>
    <property type="molecule type" value="Genomic_DNA"/>
</dbReference>
<organism evidence="1 2">
    <name type="scientific">Alteriqipengyuania lutimaris</name>
    <dbReference type="NCBI Taxonomy" id="1538146"/>
    <lineage>
        <taxon>Bacteria</taxon>
        <taxon>Pseudomonadati</taxon>
        <taxon>Pseudomonadota</taxon>
        <taxon>Alphaproteobacteria</taxon>
        <taxon>Sphingomonadales</taxon>
        <taxon>Erythrobacteraceae</taxon>
        <taxon>Alteriqipengyuania</taxon>
    </lineage>
</organism>
<comment type="caution">
    <text evidence="1">The sequence shown here is derived from an EMBL/GenBank/DDBJ whole genome shotgun (WGS) entry which is preliminary data.</text>
</comment>
<keyword evidence="2" id="KW-1185">Reference proteome</keyword>
<accession>A0A395LH49</accession>
<dbReference type="InterPro" id="IPR011738">
    <property type="entry name" value="Phage_CHP"/>
</dbReference>
<name>A0A395LH49_9SPHN</name>
<sequence>MAWSSPETVAEPANEPVSLSEAKEFLSIGADEDGFDTLLTGLITSGRERVEEELGIRLVSQSILLRCDDWSDLEQLPIGPVSEIEHLKFEDAAGSQSTVDAAQYELTGAKLDRGVRPTVGSAWPRSLRQEDGAIEVRLTVGYETLPKPLWTAVLQIVAALFEHREGDRAPNLAHLSNYRVY</sequence>
<gene>
    <name evidence="1" type="ORF">DL238_14940</name>
</gene>
<dbReference type="RefSeq" id="WP_115493231.1">
    <property type="nucleotide sequence ID" value="NZ_JACHWW010000002.1"/>
</dbReference>
<evidence type="ECO:0000313" key="2">
    <source>
        <dbReference type="Proteomes" id="UP000254101"/>
    </source>
</evidence>
<dbReference type="AlphaFoldDB" id="A0A395LH49"/>
<evidence type="ECO:0000313" key="1">
    <source>
        <dbReference type="EMBL" id="RDS75965.1"/>
    </source>
</evidence>
<dbReference type="Proteomes" id="UP000254101">
    <property type="component" value="Unassembled WGS sequence"/>
</dbReference>
<evidence type="ECO:0008006" key="3">
    <source>
        <dbReference type="Google" id="ProtNLM"/>
    </source>
</evidence>
<dbReference type="NCBIfam" id="TIGR02215">
    <property type="entry name" value="phage_chp_gp8"/>
    <property type="match status" value="1"/>
</dbReference>